<dbReference type="OrthoDB" id="7365997at2"/>
<keyword evidence="2" id="KW-0732">Signal</keyword>
<dbReference type="RefSeq" id="WP_145732690.1">
    <property type="nucleotide sequence ID" value="NZ_VITR01000007.1"/>
</dbReference>
<feature type="compositionally biased region" description="Polar residues" evidence="1">
    <location>
        <begin position="62"/>
        <end position="75"/>
    </location>
</feature>
<evidence type="ECO:0000256" key="2">
    <source>
        <dbReference type="SAM" id="SignalP"/>
    </source>
</evidence>
<feature type="chain" id="PRO_5021753441" description="Lipoprotein" evidence="2">
    <location>
        <begin position="21"/>
        <end position="112"/>
    </location>
</feature>
<dbReference type="EMBL" id="VITR01000007">
    <property type="protein sequence ID" value="TWB41655.1"/>
    <property type="molecule type" value="Genomic_DNA"/>
</dbReference>
<comment type="caution">
    <text evidence="3">The sequence shown here is derived from an EMBL/GenBank/DDBJ whole genome shotgun (WGS) entry which is preliminary data.</text>
</comment>
<dbReference type="Proteomes" id="UP000315751">
    <property type="component" value="Unassembled WGS sequence"/>
</dbReference>
<evidence type="ECO:0008006" key="5">
    <source>
        <dbReference type="Google" id="ProtNLM"/>
    </source>
</evidence>
<dbReference type="PROSITE" id="PS51257">
    <property type="entry name" value="PROKAR_LIPOPROTEIN"/>
    <property type="match status" value="1"/>
</dbReference>
<feature type="signal peptide" evidence="2">
    <location>
        <begin position="1"/>
        <end position="20"/>
    </location>
</feature>
<proteinExistence type="predicted"/>
<evidence type="ECO:0000313" key="3">
    <source>
        <dbReference type="EMBL" id="TWB41655.1"/>
    </source>
</evidence>
<evidence type="ECO:0000313" key="4">
    <source>
        <dbReference type="Proteomes" id="UP000315751"/>
    </source>
</evidence>
<feature type="region of interest" description="Disordered" evidence="1">
    <location>
        <begin position="30"/>
        <end position="112"/>
    </location>
</feature>
<protein>
    <recommendedName>
        <fullName evidence="5">Lipoprotein</fullName>
    </recommendedName>
</protein>
<dbReference type="AlphaFoldDB" id="A0A560H5S1"/>
<organism evidence="3 4">
    <name type="scientific">Nitrospirillum amazonense</name>
    <dbReference type="NCBI Taxonomy" id="28077"/>
    <lineage>
        <taxon>Bacteria</taxon>
        <taxon>Pseudomonadati</taxon>
        <taxon>Pseudomonadota</taxon>
        <taxon>Alphaproteobacteria</taxon>
        <taxon>Rhodospirillales</taxon>
        <taxon>Azospirillaceae</taxon>
        <taxon>Nitrospirillum</taxon>
    </lineage>
</organism>
<accession>A0A560H5S1</accession>
<sequence length="112" mass="11444">MKTPYTRVLLISGLTAAALALSGCGKIAHTLDTPDGEDHPLNFYPSPKLDPQPNAKEALPSSVDQPGTSPATIQPATPYGVMPDSPVISNSGPMMGGTTTNTPASTPSSTPQ</sequence>
<feature type="compositionally biased region" description="Low complexity" evidence="1">
    <location>
        <begin position="89"/>
        <end position="112"/>
    </location>
</feature>
<gene>
    <name evidence="3" type="ORF">FBZ90_10726</name>
</gene>
<keyword evidence="4" id="KW-1185">Reference proteome</keyword>
<name>A0A560H5S1_9PROT</name>
<evidence type="ECO:0000256" key="1">
    <source>
        <dbReference type="SAM" id="MobiDB-lite"/>
    </source>
</evidence>
<reference evidence="3 4" key="1">
    <citation type="submission" date="2019-06" db="EMBL/GenBank/DDBJ databases">
        <title>Genomic Encyclopedia of Type Strains, Phase IV (KMG-V): Genome sequencing to study the core and pangenomes of soil and plant-associated prokaryotes.</title>
        <authorList>
            <person name="Whitman W."/>
        </authorList>
    </citation>
    <scope>NUCLEOTIDE SEQUENCE [LARGE SCALE GENOMIC DNA]</scope>
    <source>
        <strain evidence="3 4">BR 11622</strain>
    </source>
</reference>